<dbReference type="AlphaFoldDB" id="A0A139HCL9"/>
<evidence type="ECO:0000313" key="2">
    <source>
        <dbReference type="EMBL" id="KXT00195.1"/>
    </source>
</evidence>
<reference evidence="2 3" key="1">
    <citation type="submission" date="2015-07" db="EMBL/GenBank/DDBJ databases">
        <title>Comparative genomics of the Sigatoka disease complex on banana suggests a link between parallel evolutionary changes in Pseudocercospora fijiensis and Pseudocercospora eumusae and increased virulence on the banana host.</title>
        <authorList>
            <person name="Chang T.-C."/>
            <person name="Salvucci A."/>
            <person name="Crous P.W."/>
            <person name="Stergiopoulos I."/>
        </authorList>
    </citation>
    <scope>NUCLEOTIDE SEQUENCE [LARGE SCALE GENOMIC DNA]</scope>
    <source>
        <strain evidence="2 3">CBS 114824</strain>
    </source>
</reference>
<protein>
    <submittedName>
        <fullName evidence="2">Uncharacterized protein</fullName>
    </submittedName>
</protein>
<keyword evidence="3" id="KW-1185">Reference proteome</keyword>
<dbReference type="Proteomes" id="UP000070133">
    <property type="component" value="Unassembled WGS sequence"/>
</dbReference>
<proteinExistence type="predicted"/>
<sequence>MYIHYRRPFGRWMLSGMKLPSRRTFYCNALILASPPFHLHNMSTTDLLLKHTYLPTIHDSLKHTSHHTMSTPEADSIDPPRSPLSPTRRATQKLGFGGLPYKPSMSIDSTTLLVNNNKSPSVSSPSSSSSSDDQQITYSPSIYSPQTPQIPSYPVGWEEDPAPAPEPLKIRKHQQHKRGGEGGSFDESSVPKPSDDELERPWGGRRRFMLSHGLKYYDEKDCDLRKRILDQIRELEWQNRINAAREEFFRDLERVRRGGSLG</sequence>
<gene>
    <name evidence="2" type="ORF">AC578_7026</name>
</gene>
<organism evidence="2 3">
    <name type="scientific">Pseudocercospora eumusae</name>
    <dbReference type="NCBI Taxonomy" id="321146"/>
    <lineage>
        <taxon>Eukaryota</taxon>
        <taxon>Fungi</taxon>
        <taxon>Dikarya</taxon>
        <taxon>Ascomycota</taxon>
        <taxon>Pezizomycotina</taxon>
        <taxon>Dothideomycetes</taxon>
        <taxon>Dothideomycetidae</taxon>
        <taxon>Mycosphaerellales</taxon>
        <taxon>Mycosphaerellaceae</taxon>
        <taxon>Pseudocercospora</taxon>
    </lineage>
</organism>
<evidence type="ECO:0000313" key="3">
    <source>
        <dbReference type="Proteomes" id="UP000070133"/>
    </source>
</evidence>
<name>A0A139HCL9_9PEZI</name>
<dbReference type="EMBL" id="LFZN01000078">
    <property type="protein sequence ID" value="KXT00195.1"/>
    <property type="molecule type" value="Genomic_DNA"/>
</dbReference>
<feature type="region of interest" description="Disordered" evidence="1">
    <location>
        <begin position="116"/>
        <end position="201"/>
    </location>
</feature>
<evidence type="ECO:0000256" key="1">
    <source>
        <dbReference type="SAM" id="MobiDB-lite"/>
    </source>
</evidence>
<comment type="caution">
    <text evidence="2">The sequence shown here is derived from an EMBL/GenBank/DDBJ whole genome shotgun (WGS) entry which is preliminary data.</text>
</comment>
<accession>A0A139HCL9</accession>
<feature type="compositionally biased region" description="Polar residues" evidence="1">
    <location>
        <begin position="132"/>
        <end position="150"/>
    </location>
</feature>
<feature type="compositionally biased region" description="Low complexity" evidence="1">
    <location>
        <begin position="119"/>
        <end position="131"/>
    </location>
</feature>
<dbReference type="OrthoDB" id="4232400at2759"/>
<feature type="region of interest" description="Disordered" evidence="1">
    <location>
        <begin position="63"/>
        <end position="102"/>
    </location>
</feature>